<dbReference type="GO" id="GO:0016405">
    <property type="term" value="F:CoA-ligase activity"/>
    <property type="evidence" value="ECO:0007669"/>
    <property type="project" value="TreeGrafter"/>
</dbReference>
<evidence type="ECO:0000256" key="1">
    <source>
        <dbReference type="ARBA" id="ARBA00004275"/>
    </source>
</evidence>
<dbReference type="KEGG" id="dpl:KGM_205582"/>
<dbReference type="EMBL" id="AGBW02008380">
    <property type="protein sequence ID" value="OWR53544.1"/>
    <property type="molecule type" value="Genomic_DNA"/>
</dbReference>
<dbReference type="Gene3D" id="3.40.50.12780">
    <property type="entry name" value="N-terminal domain of ligase-like"/>
    <property type="match status" value="1"/>
</dbReference>
<comment type="caution">
    <text evidence="7">The sequence shown here is derived from an EMBL/GenBank/DDBJ whole genome shotgun (WGS) entry which is preliminary data.</text>
</comment>
<dbReference type="CDD" id="cd05911">
    <property type="entry name" value="Firefly_Luc_like"/>
    <property type="match status" value="1"/>
</dbReference>
<protein>
    <submittedName>
        <fullName evidence="7">Luciferin 4-monooxygenase</fullName>
    </submittedName>
</protein>
<comment type="subcellular location">
    <subcellularLocation>
        <location evidence="1">Peroxisome</location>
    </subcellularLocation>
</comment>
<reference evidence="7 8" key="1">
    <citation type="journal article" date="2011" name="Cell">
        <title>The monarch butterfly genome yields insights into long-distance migration.</title>
        <authorList>
            <person name="Zhan S."/>
            <person name="Merlin C."/>
            <person name="Boore J.L."/>
            <person name="Reppert S.M."/>
        </authorList>
    </citation>
    <scope>NUCLEOTIDE SEQUENCE [LARGE SCALE GENOMIC DNA]</scope>
    <source>
        <strain evidence="7">F-2</strain>
    </source>
</reference>
<dbReference type="PANTHER" id="PTHR24096:SF149">
    <property type="entry name" value="AMP-BINDING DOMAIN-CONTAINING PROTEIN-RELATED"/>
    <property type="match status" value="1"/>
</dbReference>
<proteinExistence type="inferred from homology"/>
<dbReference type="InterPro" id="IPR042099">
    <property type="entry name" value="ANL_N_sf"/>
</dbReference>
<dbReference type="Pfam" id="PF13193">
    <property type="entry name" value="AMP-binding_C"/>
    <property type="match status" value="1"/>
</dbReference>
<evidence type="ECO:0000259" key="6">
    <source>
        <dbReference type="Pfam" id="PF13193"/>
    </source>
</evidence>
<evidence type="ECO:0000256" key="2">
    <source>
        <dbReference type="ARBA" id="ARBA00006432"/>
    </source>
</evidence>
<dbReference type="InterPro" id="IPR000873">
    <property type="entry name" value="AMP-dep_synth/lig_dom"/>
</dbReference>
<evidence type="ECO:0000259" key="5">
    <source>
        <dbReference type="Pfam" id="PF00501"/>
    </source>
</evidence>
<evidence type="ECO:0000256" key="3">
    <source>
        <dbReference type="ARBA" id="ARBA00022598"/>
    </source>
</evidence>
<dbReference type="SUPFAM" id="SSF56801">
    <property type="entry name" value="Acetyl-CoA synthetase-like"/>
    <property type="match status" value="1"/>
</dbReference>
<evidence type="ECO:0000256" key="4">
    <source>
        <dbReference type="ARBA" id="ARBA00023140"/>
    </source>
</evidence>
<dbReference type="FunFam" id="3.30.300.30:FF:000007">
    <property type="entry name" value="4-coumarate--CoA ligase 2"/>
    <property type="match status" value="1"/>
</dbReference>
<feature type="domain" description="AMP-dependent synthetase/ligase" evidence="5">
    <location>
        <begin position="30"/>
        <end position="395"/>
    </location>
</feature>
<dbReference type="GO" id="GO:0005777">
    <property type="term" value="C:peroxisome"/>
    <property type="evidence" value="ECO:0007669"/>
    <property type="project" value="UniProtKB-SubCell"/>
</dbReference>
<dbReference type="Gene3D" id="3.30.300.30">
    <property type="match status" value="1"/>
</dbReference>
<dbReference type="Pfam" id="PF00501">
    <property type="entry name" value="AMP-binding"/>
    <property type="match status" value="1"/>
</dbReference>
<dbReference type="Proteomes" id="UP000007151">
    <property type="component" value="Unassembled WGS sequence"/>
</dbReference>
<sequence>MLKNPKYIYGPCDRFVPASLNYGQYFLTKLKENSGKIALINGLTDEKLTYDDIAQEAINVSFSLTRMGVRKGDVIAVSSENRREYWSTVVGIICSGAVVTTINIGYTNDELKHVVGISKPKYLFCSPLAYKMHSKTYRSLGFLKHIILYGDEESPGAIPFKYLAVPSNRRTSHYHLELNVNFEDFEPIDVEGYDTLFILYSSGTTGLPKGVMITHQNILTLSCSNVILPPLLGLTITPWYHTMGLIGTLNSFSRGNTTVFLPKFNVEQYLRTVEKYKIEQLVLVPAALVALVKSSLDVDTSSVHLIYCGSAPLYEDTAKAVTKRFPNVTALLQGYGMTETTLAITMNYNPDKYGSVGTVTSHTVVKVVDPDTKEVLGPNKPGEICLKSATMMKGYVGRPRSEGYDDEGFFRTGDIGYYDEDGYFYIVDRLKELIKYKSYQVPPAEIETTLLKHPSVLDAGVVGVPHPVSGEVPVAFVVKSGPVTEAELVKFVADRLSNPKHIRGGVIFIDEIPRNQTSKILRKELRKMAKTRKSKL</sequence>
<dbReference type="AlphaFoldDB" id="A0A212FII9"/>
<keyword evidence="3" id="KW-0436">Ligase</keyword>
<dbReference type="InterPro" id="IPR045851">
    <property type="entry name" value="AMP-bd_C_sf"/>
</dbReference>
<dbReference type="STRING" id="278856.A0A212FII9"/>
<name>A0A212FII9_DANPL</name>
<dbReference type="eggNOG" id="KOG1176">
    <property type="taxonomic scope" value="Eukaryota"/>
</dbReference>
<gene>
    <name evidence="7" type="ORF">KGM_205582</name>
</gene>
<dbReference type="PROSITE" id="PS00455">
    <property type="entry name" value="AMP_BINDING"/>
    <property type="match status" value="1"/>
</dbReference>
<dbReference type="InParanoid" id="A0A212FII9"/>
<feature type="domain" description="AMP-binding enzyme C-terminal" evidence="6">
    <location>
        <begin position="445"/>
        <end position="519"/>
    </location>
</feature>
<comment type="similarity">
    <text evidence="2">Belongs to the ATP-dependent AMP-binding enzyme family.</text>
</comment>
<dbReference type="InterPro" id="IPR020845">
    <property type="entry name" value="AMP-binding_CS"/>
</dbReference>
<accession>A0A212FII9</accession>
<keyword evidence="8" id="KW-1185">Reference proteome</keyword>
<evidence type="ECO:0000313" key="8">
    <source>
        <dbReference type="Proteomes" id="UP000007151"/>
    </source>
</evidence>
<organism evidence="7 8">
    <name type="scientific">Danaus plexippus plexippus</name>
    <dbReference type="NCBI Taxonomy" id="278856"/>
    <lineage>
        <taxon>Eukaryota</taxon>
        <taxon>Metazoa</taxon>
        <taxon>Ecdysozoa</taxon>
        <taxon>Arthropoda</taxon>
        <taxon>Hexapoda</taxon>
        <taxon>Insecta</taxon>
        <taxon>Pterygota</taxon>
        <taxon>Neoptera</taxon>
        <taxon>Endopterygota</taxon>
        <taxon>Lepidoptera</taxon>
        <taxon>Glossata</taxon>
        <taxon>Ditrysia</taxon>
        <taxon>Papilionoidea</taxon>
        <taxon>Nymphalidae</taxon>
        <taxon>Danainae</taxon>
        <taxon>Danaini</taxon>
        <taxon>Danaina</taxon>
        <taxon>Danaus</taxon>
        <taxon>Danaus</taxon>
    </lineage>
</organism>
<dbReference type="InterPro" id="IPR025110">
    <property type="entry name" value="AMP-bd_C"/>
</dbReference>
<keyword evidence="4" id="KW-0576">Peroxisome</keyword>
<evidence type="ECO:0000313" key="7">
    <source>
        <dbReference type="EMBL" id="OWR53544.1"/>
    </source>
</evidence>
<dbReference type="GO" id="GO:0004497">
    <property type="term" value="F:monooxygenase activity"/>
    <property type="evidence" value="ECO:0007669"/>
    <property type="project" value="UniProtKB-KW"/>
</dbReference>
<dbReference type="PANTHER" id="PTHR24096">
    <property type="entry name" value="LONG-CHAIN-FATTY-ACID--COA LIGASE"/>
    <property type="match status" value="1"/>
</dbReference>